<keyword evidence="4" id="KW-1185">Reference proteome</keyword>
<proteinExistence type="predicted"/>
<dbReference type="EMBL" id="CM007906">
    <property type="protein sequence ID" value="OTF87594.1"/>
    <property type="molecule type" value="Genomic_DNA"/>
</dbReference>
<dbReference type="STRING" id="4232.A0A251RUP7"/>
<evidence type="ECO:0000313" key="3">
    <source>
        <dbReference type="EMBL" id="OTF87594.1"/>
    </source>
</evidence>
<dbReference type="AlphaFoldDB" id="A0A251RUP7"/>
<dbReference type="Proteomes" id="UP000215914">
    <property type="component" value="Chromosome 17"/>
</dbReference>
<dbReference type="GO" id="GO:0003964">
    <property type="term" value="F:RNA-directed DNA polymerase activity"/>
    <property type="evidence" value="ECO:0007669"/>
    <property type="project" value="UniProtKB-KW"/>
</dbReference>
<keyword evidence="3" id="KW-0808">Transferase</keyword>
<gene>
    <name evidence="3" type="ORF">HannXRQ_Chr17g0563591</name>
</gene>
<organism evidence="3 4">
    <name type="scientific">Helianthus annuus</name>
    <name type="common">Common sunflower</name>
    <dbReference type="NCBI Taxonomy" id="4232"/>
    <lineage>
        <taxon>Eukaryota</taxon>
        <taxon>Viridiplantae</taxon>
        <taxon>Streptophyta</taxon>
        <taxon>Embryophyta</taxon>
        <taxon>Tracheophyta</taxon>
        <taxon>Spermatophyta</taxon>
        <taxon>Magnoliopsida</taxon>
        <taxon>eudicotyledons</taxon>
        <taxon>Gunneridae</taxon>
        <taxon>Pentapetalae</taxon>
        <taxon>asterids</taxon>
        <taxon>campanulids</taxon>
        <taxon>Asterales</taxon>
        <taxon>Asteraceae</taxon>
        <taxon>Asteroideae</taxon>
        <taxon>Heliantheae alliance</taxon>
        <taxon>Heliantheae</taxon>
        <taxon>Helianthus</taxon>
    </lineage>
</organism>
<sequence length="239" mass="27270">MFTTMNCDILETEYYYASQHTGQGERECLDTLSWLRYVTYEEGCHQSTENEFPSSIHTEDPTISVTQETAPNLISEEQDNSSTQEGTSGRYELPPRANRGVPPKRYSPEKEPRGCRYPMANIAQGNLSREAKAFSSLLYAEEIPTNTKQALQSKHWKDAMEEDMRALEKNNTWEKCVLPSGKKTVGCRWVFTIKYKPDGTVERYKARLVAKGYTQTYGIDYSETFSPVAKSTQSEFSCL</sequence>
<feature type="domain" description="Reverse transcriptase Ty1/copia-type" evidence="2">
    <location>
        <begin position="170"/>
        <end position="230"/>
    </location>
</feature>
<keyword evidence="3" id="KW-0548">Nucleotidyltransferase</keyword>
<reference evidence="4" key="1">
    <citation type="journal article" date="2017" name="Nature">
        <title>The sunflower genome provides insights into oil metabolism, flowering and Asterid evolution.</title>
        <authorList>
            <person name="Badouin H."/>
            <person name="Gouzy J."/>
            <person name="Grassa C.J."/>
            <person name="Murat F."/>
            <person name="Staton S.E."/>
            <person name="Cottret L."/>
            <person name="Lelandais-Briere C."/>
            <person name="Owens G.L."/>
            <person name="Carrere S."/>
            <person name="Mayjonade B."/>
            <person name="Legrand L."/>
            <person name="Gill N."/>
            <person name="Kane N.C."/>
            <person name="Bowers J.E."/>
            <person name="Hubner S."/>
            <person name="Bellec A."/>
            <person name="Berard A."/>
            <person name="Berges H."/>
            <person name="Blanchet N."/>
            <person name="Boniface M.C."/>
            <person name="Brunel D."/>
            <person name="Catrice O."/>
            <person name="Chaidir N."/>
            <person name="Claudel C."/>
            <person name="Donnadieu C."/>
            <person name="Faraut T."/>
            <person name="Fievet G."/>
            <person name="Helmstetter N."/>
            <person name="King M."/>
            <person name="Knapp S.J."/>
            <person name="Lai Z."/>
            <person name="Le Paslier M.C."/>
            <person name="Lippi Y."/>
            <person name="Lorenzon L."/>
            <person name="Mandel J.R."/>
            <person name="Marage G."/>
            <person name="Marchand G."/>
            <person name="Marquand E."/>
            <person name="Bret-Mestries E."/>
            <person name="Morien E."/>
            <person name="Nambeesan S."/>
            <person name="Nguyen T."/>
            <person name="Pegot-Espagnet P."/>
            <person name="Pouilly N."/>
            <person name="Raftis F."/>
            <person name="Sallet E."/>
            <person name="Schiex T."/>
            <person name="Thomas J."/>
            <person name="Vandecasteele C."/>
            <person name="Vares D."/>
            <person name="Vear F."/>
            <person name="Vautrin S."/>
            <person name="Crespi M."/>
            <person name="Mangin B."/>
            <person name="Burke J.M."/>
            <person name="Salse J."/>
            <person name="Munos S."/>
            <person name="Vincourt P."/>
            <person name="Rieseberg L.H."/>
            <person name="Langlade N.B."/>
        </authorList>
    </citation>
    <scope>NUCLEOTIDE SEQUENCE [LARGE SCALE GENOMIC DNA]</scope>
    <source>
        <strain evidence="4">cv. SF193</strain>
    </source>
</reference>
<dbReference type="InterPro" id="IPR013103">
    <property type="entry name" value="RVT_2"/>
</dbReference>
<protein>
    <submittedName>
        <fullName evidence="3">Putative reverse transcriptase, RNA-dependent DNA polymerase</fullName>
    </submittedName>
</protein>
<feature type="region of interest" description="Disordered" evidence="1">
    <location>
        <begin position="70"/>
        <end position="116"/>
    </location>
</feature>
<accession>A0A251RUP7</accession>
<dbReference type="InParanoid" id="A0A251RUP7"/>
<evidence type="ECO:0000259" key="2">
    <source>
        <dbReference type="Pfam" id="PF07727"/>
    </source>
</evidence>
<evidence type="ECO:0000313" key="4">
    <source>
        <dbReference type="Proteomes" id="UP000215914"/>
    </source>
</evidence>
<evidence type="ECO:0000256" key="1">
    <source>
        <dbReference type="SAM" id="MobiDB-lite"/>
    </source>
</evidence>
<dbReference type="Pfam" id="PF07727">
    <property type="entry name" value="RVT_2"/>
    <property type="match status" value="1"/>
</dbReference>
<name>A0A251RUP7_HELAN</name>
<keyword evidence="3" id="KW-0695">RNA-directed DNA polymerase</keyword>